<evidence type="ECO:0000313" key="2">
    <source>
        <dbReference type="EMBL" id="KAL2341278.1"/>
    </source>
</evidence>
<protein>
    <submittedName>
        <fullName evidence="2">Uncharacterized protein</fullName>
    </submittedName>
</protein>
<keyword evidence="3" id="KW-1185">Reference proteome</keyword>
<reference evidence="2 3" key="1">
    <citation type="submission" date="2024-08" db="EMBL/GenBank/DDBJ databases">
        <title>Insights into the chromosomal genome structure of Flemingia macrophylla.</title>
        <authorList>
            <person name="Ding Y."/>
            <person name="Zhao Y."/>
            <person name="Bi W."/>
            <person name="Wu M."/>
            <person name="Zhao G."/>
            <person name="Gong Y."/>
            <person name="Li W."/>
            <person name="Zhang P."/>
        </authorList>
    </citation>
    <scope>NUCLEOTIDE SEQUENCE [LARGE SCALE GENOMIC DNA]</scope>
    <source>
        <strain evidence="2">DYQJB</strain>
        <tissue evidence="2">Leaf</tissue>
    </source>
</reference>
<dbReference type="AlphaFoldDB" id="A0ABD1MZM5"/>
<comment type="caution">
    <text evidence="2">The sequence shown here is derived from an EMBL/GenBank/DDBJ whole genome shotgun (WGS) entry which is preliminary data.</text>
</comment>
<dbReference type="InterPro" id="IPR043424">
    <property type="entry name" value="BLT-like"/>
</dbReference>
<dbReference type="PANTHER" id="PTHR31071">
    <property type="entry name" value="GB|AAF24581.1"/>
    <property type="match status" value="1"/>
</dbReference>
<sequence>MTSSNNVMRVGRRVSTHNKKYYSCDSSCSSPVNSWQGFNKTQVSATTLAAGFWKMHFMQLSTAMSRLANGNAKITVPHYHMSGEKFRETKDQLQRPVIILHSRDGIKSELEYSMPRSKGSKETATKRNPILNRAPNEFTMIYSEKILKDQNSGDHHNPFVTALLEEQLLQTQRSINKLKAQHNSMKRNVEQFVHNLKEENLFWKRRQRHKNKATLDDLKGKLENERRSRERTELLNTKLIHELAEANSLTKRFMTNYEKEKICEEVEEERKMMQMAELWREERLQMKLVDAQVVLEDKYNELLRLADSLRMLMISNGDELDAERIKQQVESVNIPRVMETVL</sequence>
<dbReference type="EMBL" id="JBGMDY010000003">
    <property type="protein sequence ID" value="KAL2341278.1"/>
    <property type="molecule type" value="Genomic_DNA"/>
</dbReference>
<keyword evidence="1" id="KW-0175">Coiled coil</keyword>
<dbReference type="PANTHER" id="PTHR31071:SF14">
    <property type="entry name" value="BZIP DOMAIN-CONTAINING PROTEIN"/>
    <property type="match status" value="1"/>
</dbReference>
<evidence type="ECO:0000313" key="3">
    <source>
        <dbReference type="Proteomes" id="UP001603857"/>
    </source>
</evidence>
<proteinExistence type="predicted"/>
<name>A0ABD1MZM5_9FABA</name>
<gene>
    <name evidence="2" type="ORF">Fmac_009218</name>
</gene>
<accession>A0ABD1MZM5</accession>
<feature type="coiled-coil region" evidence="1">
    <location>
        <begin position="161"/>
        <end position="235"/>
    </location>
</feature>
<dbReference type="Proteomes" id="UP001603857">
    <property type="component" value="Unassembled WGS sequence"/>
</dbReference>
<evidence type="ECO:0000256" key="1">
    <source>
        <dbReference type="SAM" id="Coils"/>
    </source>
</evidence>
<organism evidence="2 3">
    <name type="scientific">Flemingia macrophylla</name>
    <dbReference type="NCBI Taxonomy" id="520843"/>
    <lineage>
        <taxon>Eukaryota</taxon>
        <taxon>Viridiplantae</taxon>
        <taxon>Streptophyta</taxon>
        <taxon>Embryophyta</taxon>
        <taxon>Tracheophyta</taxon>
        <taxon>Spermatophyta</taxon>
        <taxon>Magnoliopsida</taxon>
        <taxon>eudicotyledons</taxon>
        <taxon>Gunneridae</taxon>
        <taxon>Pentapetalae</taxon>
        <taxon>rosids</taxon>
        <taxon>fabids</taxon>
        <taxon>Fabales</taxon>
        <taxon>Fabaceae</taxon>
        <taxon>Papilionoideae</taxon>
        <taxon>50 kb inversion clade</taxon>
        <taxon>NPAAA clade</taxon>
        <taxon>indigoferoid/millettioid clade</taxon>
        <taxon>Phaseoleae</taxon>
        <taxon>Flemingia</taxon>
    </lineage>
</organism>